<keyword evidence="3" id="KW-0479">Metal-binding</keyword>
<dbReference type="InterPro" id="IPR045854">
    <property type="entry name" value="NO2/SO3_Rdtase_4Fe4S_sf"/>
</dbReference>
<reference evidence="8" key="2">
    <citation type="submission" date="2015-09" db="EMBL/GenBank/DDBJ databases">
        <title>Draft genome sequence of Mycobacterium neoaurum DSM 44074.</title>
        <authorList>
            <person name="Croce O."/>
            <person name="Robert C."/>
            <person name="Raoult D."/>
            <person name="Drancourt M."/>
        </authorList>
    </citation>
    <scope>NUCLEOTIDE SEQUENCE</scope>
    <source>
        <strain evidence="8">DSM 44074</strain>
    </source>
</reference>
<keyword evidence="4" id="KW-0560">Oxidoreductase</keyword>
<feature type="domain" description="Nitrite/Sulfite reductase ferredoxin-like" evidence="7">
    <location>
        <begin position="19"/>
        <end position="69"/>
    </location>
</feature>
<accession>A0AAV2WKK6</accession>
<dbReference type="PANTHER" id="PTHR32439">
    <property type="entry name" value="FERREDOXIN--NITRITE REDUCTASE, CHLOROPLASTIC"/>
    <property type="match status" value="1"/>
</dbReference>
<dbReference type="EMBL" id="LK021338">
    <property type="protein sequence ID" value="CDQ44353.1"/>
    <property type="molecule type" value="Genomic_DNA"/>
</dbReference>
<name>A0AAV2WKK6_MYCNE</name>
<dbReference type="InterPro" id="IPR036136">
    <property type="entry name" value="Nit/Sulf_reduc_fer-like_dom_sf"/>
</dbReference>
<dbReference type="Pfam" id="PF03460">
    <property type="entry name" value="NIR_SIR_ferr"/>
    <property type="match status" value="1"/>
</dbReference>
<dbReference type="Gene3D" id="3.90.480.10">
    <property type="entry name" value="Sulfite Reductase Hemoprotein,Domain 2"/>
    <property type="match status" value="1"/>
</dbReference>
<dbReference type="NCBIfam" id="TIGR02435">
    <property type="entry name" value="CobG"/>
    <property type="match status" value="1"/>
</dbReference>
<keyword evidence="2" id="KW-0349">Heme</keyword>
<evidence type="ECO:0000313" key="9">
    <source>
        <dbReference type="Proteomes" id="UP000028864"/>
    </source>
</evidence>
<sequence length="377" mass="39182">MSRTRDQDACPGALQVHQAADGALVRVRLPGGFLEAAALETLAHLAIECGNGALELTSRGSVQIRAITDTARVADAIASAGLLPAPAHERVRNIVSSPLSGRSGGLTDVREWVRDLDAALQADAALSQLPGRFWFSIDDGRGDVSGLRTDVGLQVTEDGVALLLAGSDSGVRLSADSAIPTVIEIASRFQRDRGKRWRVAELDDPAVLTAGYEVAVPAGQRLVVGDTARGPVGWIEQNGSDPRVTLASVVPLGVLPARTAEFVAAINAPLVVTPWRSILICDLREEVADTALRVLAPLGLVFDEASPWLTVSACAGSPGCERSTTDVRADAVAAVNSGPTAPSGAHRHFVGCERGCGAPAGAQVLVASADGYRPRHT</sequence>
<protein>
    <submittedName>
        <fullName evidence="8">Cobalamin biosynthesis protein</fullName>
    </submittedName>
</protein>
<dbReference type="GO" id="GO:0046872">
    <property type="term" value="F:metal ion binding"/>
    <property type="evidence" value="ECO:0007669"/>
    <property type="project" value="UniProtKB-KW"/>
</dbReference>
<keyword evidence="1" id="KW-0004">4Fe-4S</keyword>
<gene>
    <name evidence="8" type="ORF">BN1047_02231</name>
</gene>
<evidence type="ECO:0000313" key="8">
    <source>
        <dbReference type="EMBL" id="CDQ44353.1"/>
    </source>
</evidence>
<keyword evidence="6" id="KW-0411">Iron-sulfur</keyword>
<evidence type="ECO:0000256" key="6">
    <source>
        <dbReference type="ARBA" id="ARBA00023014"/>
    </source>
</evidence>
<reference evidence="8" key="1">
    <citation type="submission" date="2014-05" db="EMBL/GenBank/DDBJ databases">
        <authorList>
            <person name="Urmite Genomes"/>
        </authorList>
    </citation>
    <scope>NUCLEOTIDE SEQUENCE</scope>
    <source>
        <strain evidence="8">DSM 44074</strain>
    </source>
</reference>
<organism evidence="8 9">
    <name type="scientific">Mycolicibacterium neoaurum</name>
    <name type="common">Mycobacterium neoaurum</name>
    <dbReference type="NCBI Taxonomy" id="1795"/>
    <lineage>
        <taxon>Bacteria</taxon>
        <taxon>Bacillati</taxon>
        <taxon>Actinomycetota</taxon>
        <taxon>Actinomycetes</taxon>
        <taxon>Mycobacteriales</taxon>
        <taxon>Mycobacteriaceae</taxon>
        <taxon>Mycolicibacterium</taxon>
    </lineage>
</organism>
<dbReference type="Proteomes" id="UP000028864">
    <property type="component" value="Unassembled WGS sequence"/>
</dbReference>
<dbReference type="PANTHER" id="PTHR32439:SF9">
    <property type="entry name" value="BLR3264 PROTEIN"/>
    <property type="match status" value="1"/>
</dbReference>
<dbReference type="SUPFAM" id="SSF55124">
    <property type="entry name" value="Nitrite/Sulfite reductase N-terminal domain-like"/>
    <property type="match status" value="2"/>
</dbReference>
<evidence type="ECO:0000256" key="1">
    <source>
        <dbReference type="ARBA" id="ARBA00022485"/>
    </source>
</evidence>
<evidence type="ECO:0000259" key="7">
    <source>
        <dbReference type="Pfam" id="PF03460"/>
    </source>
</evidence>
<proteinExistence type="predicted"/>
<evidence type="ECO:0000256" key="4">
    <source>
        <dbReference type="ARBA" id="ARBA00023002"/>
    </source>
</evidence>
<dbReference type="InterPro" id="IPR051329">
    <property type="entry name" value="NIR_SIR_4Fe-4S"/>
</dbReference>
<dbReference type="SUPFAM" id="SSF56014">
    <property type="entry name" value="Nitrite and sulphite reductase 4Fe-4S domain-like"/>
    <property type="match status" value="1"/>
</dbReference>
<evidence type="ECO:0000256" key="3">
    <source>
        <dbReference type="ARBA" id="ARBA00022723"/>
    </source>
</evidence>
<dbReference type="Gene3D" id="3.30.413.10">
    <property type="entry name" value="Sulfite Reductase Hemoprotein, domain 1"/>
    <property type="match status" value="1"/>
</dbReference>
<dbReference type="AlphaFoldDB" id="A0AAV2WKK6"/>
<dbReference type="GO" id="GO:0016491">
    <property type="term" value="F:oxidoreductase activity"/>
    <property type="evidence" value="ECO:0007669"/>
    <property type="project" value="UniProtKB-KW"/>
</dbReference>
<keyword evidence="5" id="KW-0408">Iron</keyword>
<dbReference type="GO" id="GO:0051539">
    <property type="term" value="F:4 iron, 4 sulfur cluster binding"/>
    <property type="evidence" value="ECO:0007669"/>
    <property type="project" value="UniProtKB-KW"/>
</dbReference>
<dbReference type="InterPro" id="IPR005117">
    <property type="entry name" value="NiRdtase/SiRdtase_haem-b_fer"/>
</dbReference>
<evidence type="ECO:0000256" key="5">
    <source>
        <dbReference type="ARBA" id="ARBA00023004"/>
    </source>
</evidence>
<dbReference type="InterPro" id="IPR012798">
    <property type="entry name" value="Cbl_synth_CobG-like"/>
</dbReference>
<evidence type="ECO:0000256" key="2">
    <source>
        <dbReference type="ARBA" id="ARBA00022617"/>
    </source>
</evidence>
<dbReference type="RefSeq" id="WP_030135478.1">
    <property type="nucleotide sequence ID" value="NZ_JAKNRE010000004.1"/>
</dbReference>